<dbReference type="SUPFAM" id="SSF54565">
    <property type="entry name" value="Ribosomal protein S16"/>
    <property type="match status" value="1"/>
</dbReference>
<sequence>MRVRIRLQDHGVKNHRFWWLVVQPANKNPRGRYLERIGFWLPRKTQTVQRAMIVNKHRVQYWLGMGATCTNRVHRILEQFNYVPKAPTPFGQHTLYERPEKTYKMDFYKKKGPKGNNAQLYLRQQLQEQMTIMERRQRIQEEALANLGINGAVPSLEEVKTEEIESEEVDIFERKHKFDELQRRMDKHRKEKAHLRGNDLRFNLYMRKMSKLTRKDLGLDLEAYKDYINNLRQFAHINKDFELLAKDSLSVDLPEYRTLVEIQFKPSGSLEHPKDIGLFNERCQELYNSLRKLKRDAAGFLNKRDKQVIDEFIKNPRAYLKHVDIFDQVKAMYDKRVKEQRLAELDNNGLLDLTKVKPTHLEDANISLREFEQMRLIQATDADLLRPSELGAFSPHSMIIDVAKYQDRTDLPWEFKELIYRPPKMQSLYAKYWTLARLVEGRTIEEHDREILTGYKARYPKKSAEELQLIERVLDGLQRAIEQDRNVMEREEFAKQFASTQLQAELQDGESMYYPGAAVDALNKHRKLTKEEKEALKKGDDVDDISTSDLDSLDHHDDDGALNELSFDYLERNRINLARMFLGYDGGYTVRKLKKFLKNERLAMAQEKEDNKKLFDRRQAARRGEEEDEEAVAAEATVPKQEQEAAEYSDESDVEYAIQNIEEEEWEKIVAELQAQRFTTEEEAKAYFDTKLKDWSRLRVSKRKSAPDARTAEDPYYAMLKEDKAVSSRFADHFDLDDADSHAYLDRVEESIGRYPVGFRQYENFENYRSMHPEASIGEYQQIMNTQVEYEQYKEIFKAGFLAECQNPFFQWKNKMLPWDTADVNENLTPENFITSDFFEQEMRKEYTKTLKSYLLNKEWYKLVDCLEDVTNFWSYGRDLVTMPTYNTYMPTKTHLLDKPDMLDGENDDLGYRFDLNRVSPQGYLSTLKGFKMSPKPLKKPTADFFKPKFTKKYRRLSNAKMNAFSTTVNECAKPPTTFLSSIYSQAGPFGTEKQNGWMFYRK</sequence>
<feature type="compositionally biased region" description="Acidic residues" evidence="4">
    <location>
        <begin position="644"/>
        <end position="653"/>
    </location>
</feature>
<evidence type="ECO:0000256" key="3">
    <source>
        <dbReference type="ARBA" id="ARBA00023274"/>
    </source>
</evidence>
<comment type="similarity">
    <text evidence="1">Belongs to the bacterial ribosomal protein bS16 family.</text>
</comment>
<keyword evidence="6" id="KW-1185">Reference proteome</keyword>
<dbReference type="NCBIfam" id="TIGR00002">
    <property type="entry name" value="S16"/>
    <property type="match status" value="1"/>
</dbReference>
<dbReference type="GO" id="GO:0003735">
    <property type="term" value="F:structural constituent of ribosome"/>
    <property type="evidence" value="ECO:0007669"/>
    <property type="project" value="InterPro"/>
</dbReference>
<organism evidence="5 6">
    <name type="scientific">Halteria grandinella</name>
    <dbReference type="NCBI Taxonomy" id="5974"/>
    <lineage>
        <taxon>Eukaryota</taxon>
        <taxon>Sar</taxon>
        <taxon>Alveolata</taxon>
        <taxon>Ciliophora</taxon>
        <taxon>Intramacronucleata</taxon>
        <taxon>Spirotrichea</taxon>
        <taxon>Stichotrichia</taxon>
        <taxon>Sporadotrichida</taxon>
        <taxon>Halteriidae</taxon>
        <taxon>Halteria</taxon>
    </lineage>
</organism>
<evidence type="ECO:0000313" key="6">
    <source>
        <dbReference type="Proteomes" id="UP000785679"/>
    </source>
</evidence>
<comment type="caution">
    <text evidence="5">The sequence shown here is derived from an EMBL/GenBank/DDBJ whole genome shotgun (WGS) entry which is preliminary data.</text>
</comment>
<evidence type="ECO:0000313" key="5">
    <source>
        <dbReference type="EMBL" id="TNV84589.1"/>
    </source>
</evidence>
<dbReference type="EMBL" id="RRYP01002616">
    <property type="protein sequence ID" value="TNV84589.1"/>
    <property type="molecule type" value="Genomic_DNA"/>
</dbReference>
<dbReference type="Proteomes" id="UP000785679">
    <property type="component" value="Unassembled WGS sequence"/>
</dbReference>
<dbReference type="GO" id="GO:0032543">
    <property type="term" value="P:mitochondrial translation"/>
    <property type="evidence" value="ECO:0007669"/>
    <property type="project" value="TreeGrafter"/>
</dbReference>
<feature type="region of interest" description="Disordered" evidence="4">
    <location>
        <begin position="615"/>
        <end position="653"/>
    </location>
</feature>
<evidence type="ECO:0000256" key="1">
    <source>
        <dbReference type="ARBA" id="ARBA00006668"/>
    </source>
</evidence>
<dbReference type="Pfam" id="PF00886">
    <property type="entry name" value="Ribosomal_S16"/>
    <property type="match status" value="1"/>
</dbReference>
<dbReference type="OrthoDB" id="287841at2759"/>
<dbReference type="GO" id="GO:0005739">
    <property type="term" value="C:mitochondrion"/>
    <property type="evidence" value="ECO:0007669"/>
    <property type="project" value="GOC"/>
</dbReference>
<reference evidence="5" key="1">
    <citation type="submission" date="2019-06" db="EMBL/GenBank/DDBJ databases">
        <authorList>
            <person name="Zheng W."/>
        </authorList>
    </citation>
    <scope>NUCLEOTIDE SEQUENCE</scope>
    <source>
        <strain evidence="5">QDHG01</strain>
    </source>
</reference>
<name>A0A8J8T6X6_HALGN</name>
<dbReference type="GO" id="GO:0015935">
    <property type="term" value="C:small ribosomal subunit"/>
    <property type="evidence" value="ECO:0007669"/>
    <property type="project" value="TreeGrafter"/>
</dbReference>
<dbReference type="AlphaFoldDB" id="A0A8J8T6X6"/>
<dbReference type="InterPro" id="IPR000307">
    <property type="entry name" value="Ribosomal_bS16"/>
</dbReference>
<keyword evidence="3" id="KW-0687">Ribonucleoprotein</keyword>
<evidence type="ECO:0000256" key="2">
    <source>
        <dbReference type="ARBA" id="ARBA00022980"/>
    </source>
</evidence>
<accession>A0A8J8T6X6</accession>
<dbReference type="InterPro" id="IPR023803">
    <property type="entry name" value="Ribosomal_bS16_dom_sf"/>
</dbReference>
<gene>
    <name evidence="5" type="ORF">FGO68_gene8313</name>
</gene>
<feature type="compositionally biased region" description="Basic and acidic residues" evidence="4">
    <location>
        <begin position="615"/>
        <end position="625"/>
    </location>
</feature>
<dbReference type="PANTHER" id="PTHR12919:SF20">
    <property type="entry name" value="SMALL RIBOSOMAL SUBUNIT PROTEIN BS16M"/>
    <property type="match status" value="1"/>
</dbReference>
<dbReference type="Gene3D" id="3.30.1320.10">
    <property type="match status" value="1"/>
</dbReference>
<evidence type="ECO:0008006" key="7">
    <source>
        <dbReference type="Google" id="ProtNLM"/>
    </source>
</evidence>
<keyword evidence="2" id="KW-0689">Ribosomal protein</keyword>
<evidence type="ECO:0000256" key="4">
    <source>
        <dbReference type="SAM" id="MobiDB-lite"/>
    </source>
</evidence>
<proteinExistence type="inferred from homology"/>
<dbReference type="PANTHER" id="PTHR12919">
    <property type="entry name" value="30S RIBOSOMAL PROTEIN S16"/>
    <property type="match status" value="1"/>
</dbReference>
<protein>
    <recommendedName>
        <fullName evidence="7">30S ribosomal protein S16</fullName>
    </recommendedName>
</protein>